<evidence type="ECO:0000313" key="2">
    <source>
        <dbReference type="Proteomes" id="UP000243924"/>
    </source>
</evidence>
<dbReference type="InterPro" id="IPR023393">
    <property type="entry name" value="START-like_dom_sf"/>
</dbReference>
<dbReference type="RefSeq" id="WP_157719179.1">
    <property type="nucleotide sequence ID" value="NZ_LT629787.1"/>
</dbReference>
<dbReference type="Proteomes" id="UP000243924">
    <property type="component" value="Chromosome I"/>
</dbReference>
<protein>
    <submittedName>
        <fullName evidence="1">Polyketide cyclase / dehydrase and lipid transport</fullName>
    </submittedName>
</protein>
<evidence type="ECO:0000313" key="1">
    <source>
        <dbReference type="EMBL" id="SDU15900.1"/>
    </source>
</evidence>
<dbReference type="EMBL" id="LT629787">
    <property type="protein sequence ID" value="SDU15900.1"/>
    <property type="molecule type" value="Genomic_DNA"/>
</dbReference>
<proteinExistence type="predicted"/>
<dbReference type="CDD" id="cd07812">
    <property type="entry name" value="SRPBCC"/>
    <property type="match status" value="1"/>
</dbReference>
<dbReference type="Pfam" id="PF10604">
    <property type="entry name" value="Polyketide_cyc2"/>
    <property type="match status" value="1"/>
</dbReference>
<keyword evidence="2" id="KW-1185">Reference proteome</keyword>
<reference evidence="2" key="1">
    <citation type="submission" date="2016-10" db="EMBL/GenBank/DDBJ databases">
        <authorList>
            <person name="Varghese N."/>
            <person name="Submissions S."/>
        </authorList>
    </citation>
    <scope>NUCLEOTIDE SEQUENCE [LARGE SCALE GENOMIC DNA]</scope>
    <source>
        <strain evidence="2">CECT 8338</strain>
    </source>
</reference>
<dbReference type="InterPro" id="IPR019587">
    <property type="entry name" value="Polyketide_cyclase/dehydratase"/>
</dbReference>
<dbReference type="OrthoDB" id="5965958at2"/>
<dbReference type="SUPFAM" id="SSF55961">
    <property type="entry name" value="Bet v1-like"/>
    <property type="match status" value="1"/>
</dbReference>
<name>A0A1H2G8T5_9GAMM</name>
<gene>
    <name evidence="1" type="ORF">SAMN05216210_2118</name>
</gene>
<dbReference type="AlphaFoldDB" id="A0A1H2G8T5"/>
<accession>A0A1H2G8T5</accession>
<organism evidence="1 2">
    <name type="scientific">Halopseudomonas salegens</name>
    <dbReference type="NCBI Taxonomy" id="1434072"/>
    <lineage>
        <taxon>Bacteria</taxon>
        <taxon>Pseudomonadati</taxon>
        <taxon>Pseudomonadota</taxon>
        <taxon>Gammaproteobacteria</taxon>
        <taxon>Pseudomonadales</taxon>
        <taxon>Pseudomonadaceae</taxon>
        <taxon>Halopseudomonas</taxon>
    </lineage>
</organism>
<dbReference type="Gene3D" id="3.30.530.20">
    <property type="match status" value="1"/>
</dbReference>
<sequence length="155" mass="17874">MSAQHFLNEVQIVCDPESVFEYVTNPNRWHEWYPSSQPSNKEYRASEVGQTFEIVTVQKPIKLLPFTIKKALTYTVYKSEYAKIWEVTATSSLVDSTTSYTLTPIANGTSFKREFRYVTKSWLKIIEPIFLRKSIIAQARVGLNNLKARVESENA</sequence>